<dbReference type="AlphaFoldDB" id="A0A061J1H9"/>
<evidence type="ECO:0000256" key="3">
    <source>
        <dbReference type="ARBA" id="ARBA00022723"/>
    </source>
</evidence>
<keyword evidence="9" id="KW-1185">Reference proteome</keyword>
<dbReference type="PANTHER" id="PTHR46015:SF1">
    <property type="entry name" value="HOMOCYSTEINE S-METHYLTRANSFERASE-LIKE ISOFORM 1"/>
    <property type="match status" value="1"/>
</dbReference>
<dbReference type="Proteomes" id="UP000031737">
    <property type="component" value="Unassembled WGS sequence"/>
</dbReference>
<feature type="domain" description="Hcy-binding" evidence="7">
    <location>
        <begin position="1"/>
        <end position="402"/>
    </location>
</feature>
<protein>
    <submittedName>
        <fullName evidence="8">Homocysteine S-methyltransferase</fullName>
    </submittedName>
</protein>
<dbReference type="GO" id="GO:0032259">
    <property type="term" value="P:methylation"/>
    <property type="evidence" value="ECO:0007669"/>
    <property type="project" value="UniProtKB-KW"/>
</dbReference>
<keyword evidence="1 5" id="KW-0489">Methyltransferase</keyword>
<dbReference type="GO" id="GO:0033528">
    <property type="term" value="P:S-methylmethionine cycle"/>
    <property type="evidence" value="ECO:0007669"/>
    <property type="project" value="TreeGrafter"/>
</dbReference>
<dbReference type="GO" id="GO:0009086">
    <property type="term" value="P:methionine biosynthetic process"/>
    <property type="evidence" value="ECO:0007669"/>
    <property type="project" value="TreeGrafter"/>
</dbReference>
<gene>
    <name evidence="8" type="ORF">TRSC58_05205</name>
</gene>
<dbReference type="SUPFAM" id="SSF82282">
    <property type="entry name" value="Homocysteine S-methyltransferase"/>
    <property type="match status" value="1"/>
</dbReference>
<dbReference type="PROSITE" id="PS50970">
    <property type="entry name" value="HCY"/>
    <property type="match status" value="1"/>
</dbReference>
<evidence type="ECO:0000256" key="4">
    <source>
        <dbReference type="ARBA" id="ARBA00022833"/>
    </source>
</evidence>
<organism evidence="8 9">
    <name type="scientific">Trypanosoma rangeli SC58</name>
    <dbReference type="NCBI Taxonomy" id="429131"/>
    <lineage>
        <taxon>Eukaryota</taxon>
        <taxon>Discoba</taxon>
        <taxon>Euglenozoa</taxon>
        <taxon>Kinetoplastea</taxon>
        <taxon>Metakinetoplastina</taxon>
        <taxon>Trypanosomatida</taxon>
        <taxon>Trypanosomatidae</taxon>
        <taxon>Trypanosoma</taxon>
        <taxon>Herpetosoma</taxon>
    </lineage>
</organism>
<evidence type="ECO:0000256" key="1">
    <source>
        <dbReference type="ARBA" id="ARBA00022603"/>
    </source>
</evidence>
<keyword evidence="4 5" id="KW-0862">Zinc</keyword>
<name>A0A061J1H9_TRYRA</name>
<keyword evidence="2 5" id="KW-0808">Transferase</keyword>
<dbReference type="VEuPathDB" id="TriTrypDB:TRSC58_05205"/>
<evidence type="ECO:0000256" key="6">
    <source>
        <dbReference type="SAM" id="MobiDB-lite"/>
    </source>
</evidence>
<feature type="binding site" evidence="5">
    <location>
        <position position="388"/>
    </location>
    <ligand>
        <name>Zn(2+)</name>
        <dbReference type="ChEBI" id="CHEBI:29105"/>
    </ligand>
</feature>
<dbReference type="InterPro" id="IPR051486">
    <property type="entry name" value="Hcy_S-methyltransferase"/>
</dbReference>
<evidence type="ECO:0000256" key="2">
    <source>
        <dbReference type="ARBA" id="ARBA00022679"/>
    </source>
</evidence>
<evidence type="ECO:0000256" key="5">
    <source>
        <dbReference type="PROSITE-ProRule" id="PRU00333"/>
    </source>
</evidence>
<feature type="binding site" evidence="5">
    <location>
        <position position="284"/>
    </location>
    <ligand>
        <name>Zn(2+)</name>
        <dbReference type="ChEBI" id="CHEBI:29105"/>
    </ligand>
</feature>
<dbReference type="PANTHER" id="PTHR46015">
    <property type="entry name" value="ZGC:172121"/>
    <property type="match status" value="1"/>
</dbReference>
<dbReference type="GO" id="GO:0008898">
    <property type="term" value="F:S-adenosylmethionine-homocysteine S-methyltransferase activity"/>
    <property type="evidence" value="ECO:0007669"/>
    <property type="project" value="TreeGrafter"/>
</dbReference>
<dbReference type="EMBL" id="AUPL01005205">
    <property type="protein sequence ID" value="ESL07112.1"/>
    <property type="molecule type" value="Genomic_DNA"/>
</dbReference>
<comment type="caution">
    <text evidence="8">The sequence shown here is derived from an EMBL/GenBank/DDBJ whole genome shotgun (WGS) entry which is preliminary data.</text>
</comment>
<dbReference type="OrthoDB" id="261426at2759"/>
<dbReference type="Gene3D" id="3.20.20.330">
    <property type="entry name" value="Homocysteine-binding-like domain"/>
    <property type="match status" value="1"/>
</dbReference>
<feature type="binding site" evidence="5">
    <location>
        <position position="387"/>
    </location>
    <ligand>
        <name>Zn(2+)</name>
        <dbReference type="ChEBI" id="CHEBI:29105"/>
    </ligand>
</feature>
<dbReference type="Pfam" id="PF02574">
    <property type="entry name" value="S-methyl_trans"/>
    <property type="match status" value="1"/>
</dbReference>
<accession>A0A061J1H9</accession>
<dbReference type="GO" id="GO:0046872">
    <property type="term" value="F:metal ion binding"/>
    <property type="evidence" value="ECO:0007669"/>
    <property type="project" value="UniProtKB-KW"/>
</dbReference>
<comment type="cofactor">
    <cofactor evidence="5">
        <name>Zn(2+)</name>
        <dbReference type="ChEBI" id="CHEBI:29105"/>
    </cofactor>
</comment>
<dbReference type="InterPro" id="IPR036589">
    <property type="entry name" value="HCY_dom_sf"/>
</dbReference>
<reference evidence="8 9" key="1">
    <citation type="submission" date="2013-07" db="EMBL/GenBank/DDBJ databases">
        <authorList>
            <person name="Stoco P.H."/>
            <person name="Wagner G."/>
            <person name="Gerber A."/>
            <person name="Zaha A."/>
            <person name="Thompson C."/>
            <person name="Bartholomeu D.C."/>
            <person name="Luckemeyer D.D."/>
            <person name="Bahia D."/>
            <person name="Loreto E."/>
            <person name="Prestes E.B."/>
            <person name="Lima F.M."/>
            <person name="Rodrigues-Luiz G."/>
            <person name="Vallejo G.A."/>
            <person name="Filho J.F."/>
            <person name="Monteiro K.M."/>
            <person name="Tyler K.M."/>
            <person name="de Almeida L.G."/>
            <person name="Ortiz M.F."/>
            <person name="Siervo M.A."/>
            <person name="de Moraes M.H."/>
            <person name="Cunha O.L."/>
            <person name="Mendonca-Neto R."/>
            <person name="Silva R."/>
            <person name="Teixeira S.M."/>
            <person name="Murta S.M."/>
            <person name="Sincero T.C."/>
            <person name="Mendes T.A."/>
            <person name="Urmenyi T.P."/>
            <person name="Silva V.G."/>
            <person name="da Rocha W.D."/>
            <person name="Andersson B."/>
            <person name="Romanha A.J."/>
            <person name="Steindel M."/>
            <person name="de Vasconcelos A.T."/>
            <person name="Grisard E.C."/>
        </authorList>
    </citation>
    <scope>NUCLEOTIDE SEQUENCE [LARGE SCALE GENOMIC DNA]</scope>
    <source>
        <strain evidence="8 9">SC58</strain>
    </source>
</reference>
<evidence type="ECO:0000313" key="8">
    <source>
        <dbReference type="EMBL" id="ESL07112.1"/>
    </source>
</evidence>
<sequence>MRAGRVSGVLIKDGAMGTLLEAWGVDYDKVGPMWSSSALLSDSSSVERAHRAYIEAGCDVLLTCTYQMHEEGCAASNVTMSKLVNRAVQAARHSMAPLNQKETTEESTAGESRASMTEILAPALSAARSNRQNRVVLLAGSLGPYGSSLPGGKEYSGDYSIHDAVINTFHGRRLEAFLSKVGERRVLKVDFLLLETFPRLDEALGILAFLHQHEHLRDVPACFSFVAAPVEPLHSDTADDRELDEWWDAATSAVRLVDGNTFVGALDELRENRGTTLAGVGCNCAAPLEVSLVAGALLQTKRQETEEPLVLLLYPNSGESFAEKQWRKSPHRARTPKVEKPLLRDLQQRLAHGGGDAETCARFVLQLLQQRPEAPDWLFEVVIYGACCRSTPEDISAIKQATCEYLSSRV</sequence>
<dbReference type="InterPro" id="IPR003726">
    <property type="entry name" value="HCY_dom"/>
</dbReference>
<keyword evidence="3 5" id="KW-0479">Metal-binding</keyword>
<evidence type="ECO:0000313" key="9">
    <source>
        <dbReference type="Proteomes" id="UP000031737"/>
    </source>
</evidence>
<evidence type="ECO:0000259" key="7">
    <source>
        <dbReference type="PROSITE" id="PS50970"/>
    </source>
</evidence>
<feature type="region of interest" description="Disordered" evidence="6">
    <location>
        <begin position="94"/>
        <end position="114"/>
    </location>
</feature>
<proteinExistence type="predicted"/>